<evidence type="ECO:0000256" key="4">
    <source>
        <dbReference type="SAM" id="MobiDB-lite"/>
    </source>
</evidence>
<dbReference type="Proteomes" id="UP001177023">
    <property type="component" value="Unassembled WGS sequence"/>
</dbReference>
<accession>A0AA36CZS3</accession>
<dbReference type="PANTHER" id="PTHR22731:SF3">
    <property type="entry name" value="RIBONUCLEASES P_MRP PROTEIN SUBUNIT POP1"/>
    <property type="match status" value="1"/>
</dbReference>
<dbReference type="Pfam" id="PF22770">
    <property type="entry name" value="POP1_C"/>
    <property type="match status" value="1"/>
</dbReference>
<dbReference type="AlphaFoldDB" id="A0AA36CZS3"/>
<comment type="caution">
    <text evidence="8">The sequence shown here is derived from an EMBL/GenBank/DDBJ whole genome shotgun (WGS) entry which is preliminary data.</text>
</comment>
<feature type="domain" description="POPLD" evidence="6">
    <location>
        <begin position="413"/>
        <end position="504"/>
    </location>
</feature>
<dbReference type="GO" id="GO:0005655">
    <property type="term" value="C:nucleolar ribonuclease P complex"/>
    <property type="evidence" value="ECO:0007669"/>
    <property type="project" value="InterPro"/>
</dbReference>
<keyword evidence="9" id="KW-1185">Reference proteome</keyword>
<name>A0AA36CZS3_9BILA</name>
<dbReference type="InterPro" id="IPR012590">
    <property type="entry name" value="POPLD_dom"/>
</dbReference>
<dbReference type="PANTHER" id="PTHR22731">
    <property type="entry name" value="RIBONUCLEASES P/MRP PROTEIN SUBUNIT POP1"/>
    <property type="match status" value="1"/>
</dbReference>
<dbReference type="InterPro" id="IPR055079">
    <property type="entry name" value="POP1_C"/>
</dbReference>
<reference evidence="8" key="1">
    <citation type="submission" date="2023-06" db="EMBL/GenBank/DDBJ databases">
        <authorList>
            <person name="Delattre M."/>
        </authorList>
    </citation>
    <scope>NUCLEOTIDE SEQUENCE</scope>
    <source>
        <strain evidence="8">AF72</strain>
    </source>
</reference>
<dbReference type="Pfam" id="PF08170">
    <property type="entry name" value="POPLD"/>
    <property type="match status" value="1"/>
</dbReference>
<dbReference type="GO" id="GO:0000172">
    <property type="term" value="C:ribonuclease MRP complex"/>
    <property type="evidence" value="ECO:0007669"/>
    <property type="project" value="InterPro"/>
</dbReference>
<dbReference type="Pfam" id="PF06978">
    <property type="entry name" value="POP1_N"/>
    <property type="match status" value="1"/>
</dbReference>
<evidence type="ECO:0000259" key="6">
    <source>
        <dbReference type="Pfam" id="PF08170"/>
    </source>
</evidence>
<evidence type="ECO:0000256" key="2">
    <source>
        <dbReference type="ARBA" id="ARBA00022694"/>
    </source>
</evidence>
<evidence type="ECO:0000313" key="9">
    <source>
        <dbReference type="Proteomes" id="UP001177023"/>
    </source>
</evidence>
<dbReference type="InterPro" id="IPR009723">
    <property type="entry name" value="Pop1_N"/>
</dbReference>
<feature type="compositionally biased region" description="Basic and acidic residues" evidence="4">
    <location>
        <begin position="652"/>
        <end position="664"/>
    </location>
</feature>
<evidence type="ECO:0000313" key="8">
    <source>
        <dbReference type="EMBL" id="CAJ0577419.1"/>
    </source>
</evidence>
<feature type="domain" description="Pop1 N-terminal" evidence="5">
    <location>
        <begin position="86"/>
        <end position="163"/>
    </location>
</feature>
<feature type="domain" description="POP1 C-terminal" evidence="7">
    <location>
        <begin position="532"/>
        <end position="730"/>
    </location>
</feature>
<evidence type="ECO:0000256" key="1">
    <source>
        <dbReference type="ARBA" id="ARBA00004123"/>
    </source>
</evidence>
<dbReference type="GO" id="GO:0001682">
    <property type="term" value="P:tRNA 5'-leader removal"/>
    <property type="evidence" value="ECO:0007669"/>
    <property type="project" value="InterPro"/>
</dbReference>
<evidence type="ECO:0000256" key="3">
    <source>
        <dbReference type="ARBA" id="ARBA00023242"/>
    </source>
</evidence>
<proteinExistence type="predicted"/>
<keyword evidence="2" id="KW-0819">tRNA processing</keyword>
<comment type="subcellular location">
    <subcellularLocation>
        <location evidence="1">Nucleus</location>
    </subcellularLocation>
</comment>
<organism evidence="8 9">
    <name type="scientific">Mesorhabditis spiculigera</name>
    <dbReference type="NCBI Taxonomy" id="96644"/>
    <lineage>
        <taxon>Eukaryota</taxon>
        <taxon>Metazoa</taxon>
        <taxon>Ecdysozoa</taxon>
        <taxon>Nematoda</taxon>
        <taxon>Chromadorea</taxon>
        <taxon>Rhabditida</taxon>
        <taxon>Rhabditina</taxon>
        <taxon>Rhabditomorpha</taxon>
        <taxon>Rhabditoidea</taxon>
        <taxon>Rhabditidae</taxon>
        <taxon>Mesorhabditinae</taxon>
        <taxon>Mesorhabditis</taxon>
    </lineage>
</organism>
<dbReference type="InterPro" id="IPR039182">
    <property type="entry name" value="Pop1"/>
</dbReference>
<sequence length="738" mass="83965">MDDPGPSRREPFIKVQSFLDNRLSQIAELTSASRNDSLVKNEVTRGPRTALQRMPRHMRRRAMSYDSRRFPRLLRCQALKTKKKIKSPRHLRRRYQLKISRGKKIGWLETHLWHAKRHEMCTKWGRVIAEKCYQRGFRSTFRAIERFAAVHDISYTQCFQLTTTSGWDGGPGPLIDGLLKICRLRKEELLETIPGKFEAHTELFHPVTRLSYGPARISIHRADAGSSLVIWVHPAAAGYVKDLLNETYNLESSEKAEIQLHDLKGEFCRFRLFGPMALATLRAAFVLANPAEAAKYGDNHAQWEAITDSDRLADGSIISLLVQDVRVAIPARRTSPILQQQGGDEASRDGFSAAVVPDVYDADEREKARAARISDGQLNADRGKAARKLAAKSNMPVLIVRLGAAERRGILSGFDIIAPRGFARDIWRALQMRNCRSMSLRDYRAAHLEIQAPYFPEDRVDFVGYRDLAREDTLRVETRYHARPPHERSNFVDLGVPFPFCFEWELLWKELMGHQECRVPRQFYVDPKPDDCLLPIRIVMLAGSLPEKFSLICAPNIEEKRRILQGDRSLTLEEVPRKKKKLAEAPEKPIPVRPKDPLSGFVELDVTKKEQNAPIRPLFGLSRTLTKKNASLLELPKKADAKRKVAKKGAAKKTEEEGKEDKPRPYHSTCSRTIIGRVVRGGRSQSTLSGVGYGYVPHKLFKQLPMMHDGAVAWIRTNNSVHYHLAKLTIDPAPHIDF</sequence>
<evidence type="ECO:0000259" key="7">
    <source>
        <dbReference type="Pfam" id="PF22770"/>
    </source>
</evidence>
<keyword evidence="3" id="KW-0539">Nucleus</keyword>
<protein>
    <submittedName>
        <fullName evidence="8">Uncharacterized protein</fullName>
    </submittedName>
</protein>
<dbReference type="EMBL" id="CATQJA010002650">
    <property type="protein sequence ID" value="CAJ0577419.1"/>
    <property type="molecule type" value="Genomic_DNA"/>
</dbReference>
<gene>
    <name evidence="8" type="ORF">MSPICULIGERA_LOCUS15692</name>
</gene>
<evidence type="ECO:0000259" key="5">
    <source>
        <dbReference type="Pfam" id="PF06978"/>
    </source>
</evidence>
<feature type="region of interest" description="Disordered" evidence="4">
    <location>
        <begin position="643"/>
        <end position="668"/>
    </location>
</feature>
<feature type="non-terminal residue" evidence="8">
    <location>
        <position position="1"/>
    </location>
</feature>